<organism evidence="4 5">
    <name type="scientific">Loktanella fryxellensis</name>
    <dbReference type="NCBI Taxonomy" id="245187"/>
    <lineage>
        <taxon>Bacteria</taxon>
        <taxon>Pseudomonadati</taxon>
        <taxon>Pseudomonadota</taxon>
        <taxon>Alphaproteobacteria</taxon>
        <taxon>Rhodobacterales</taxon>
        <taxon>Roseobacteraceae</taxon>
        <taxon>Loktanella</taxon>
    </lineage>
</organism>
<keyword evidence="1" id="KW-0902">Two-component regulatory system</keyword>
<dbReference type="EMBL" id="FOCI01000010">
    <property type="protein sequence ID" value="SEN17232.1"/>
    <property type="molecule type" value="Genomic_DNA"/>
</dbReference>
<dbReference type="InterPro" id="IPR036641">
    <property type="entry name" value="HPT_dom_sf"/>
</dbReference>
<dbReference type="SUPFAM" id="SSF47226">
    <property type="entry name" value="Histidine-containing phosphotransfer domain, HPT domain"/>
    <property type="match status" value="1"/>
</dbReference>
<feature type="domain" description="HPt" evidence="3">
    <location>
        <begin position="15"/>
        <end position="118"/>
    </location>
</feature>
<dbReference type="Proteomes" id="UP000199585">
    <property type="component" value="Unassembled WGS sequence"/>
</dbReference>
<evidence type="ECO:0000259" key="3">
    <source>
        <dbReference type="PROSITE" id="PS50894"/>
    </source>
</evidence>
<keyword evidence="5" id="KW-1185">Reference proteome</keyword>
<protein>
    <submittedName>
        <fullName evidence="4">Hpt domain-containing protein</fullName>
    </submittedName>
</protein>
<proteinExistence type="predicted"/>
<dbReference type="InterPro" id="IPR008207">
    <property type="entry name" value="Sig_transdc_His_kin_Hpt_dom"/>
</dbReference>
<feature type="modified residue" description="Phosphohistidine" evidence="2">
    <location>
        <position position="58"/>
    </location>
</feature>
<name>A0A1H8ECJ2_9RHOB</name>
<evidence type="ECO:0000313" key="5">
    <source>
        <dbReference type="Proteomes" id="UP000199585"/>
    </source>
</evidence>
<sequence length="133" mass="14548">MTRTAGSDADFDAGMLRLKQRFLQHHFERHEQLEALLEDWRRGEDAGSGPGIAEAVLHKIAGAAGSLGLQTLGDAAFVAERHLRDQRRSDRIDLTAAANVLDAFLEVSLQVCRDDRTASAYPMTDRSVGCAGR</sequence>
<evidence type="ECO:0000256" key="1">
    <source>
        <dbReference type="ARBA" id="ARBA00023012"/>
    </source>
</evidence>
<dbReference type="Gene3D" id="1.20.120.160">
    <property type="entry name" value="HPT domain"/>
    <property type="match status" value="1"/>
</dbReference>
<evidence type="ECO:0000313" key="4">
    <source>
        <dbReference type="EMBL" id="SEN17232.1"/>
    </source>
</evidence>
<dbReference type="OrthoDB" id="7889027at2"/>
<dbReference type="GO" id="GO:0000160">
    <property type="term" value="P:phosphorelay signal transduction system"/>
    <property type="evidence" value="ECO:0007669"/>
    <property type="project" value="UniProtKB-KW"/>
</dbReference>
<evidence type="ECO:0000256" key="2">
    <source>
        <dbReference type="PROSITE-ProRule" id="PRU00110"/>
    </source>
</evidence>
<dbReference type="AlphaFoldDB" id="A0A1H8ECJ2"/>
<accession>A0A1H8ECJ2</accession>
<dbReference type="CDD" id="cd00088">
    <property type="entry name" value="HPT"/>
    <property type="match status" value="1"/>
</dbReference>
<dbReference type="STRING" id="245187.SAMN04488003_11073"/>
<gene>
    <name evidence="4" type="ORF">SAMN04488003_11073</name>
</gene>
<dbReference type="RefSeq" id="WP_089902282.1">
    <property type="nucleotide sequence ID" value="NZ_FOCI01000010.1"/>
</dbReference>
<keyword evidence="2" id="KW-0597">Phosphoprotein</keyword>
<dbReference type="PROSITE" id="PS50894">
    <property type="entry name" value="HPT"/>
    <property type="match status" value="1"/>
</dbReference>
<reference evidence="4 5" key="1">
    <citation type="submission" date="2016-10" db="EMBL/GenBank/DDBJ databases">
        <authorList>
            <person name="de Groot N.N."/>
        </authorList>
    </citation>
    <scope>NUCLEOTIDE SEQUENCE [LARGE SCALE GENOMIC DNA]</scope>
    <source>
        <strain evidence="4 5">DSM 16213</strain>
    </source>
</reference>
<dbReference type="Pfam" id="PF01627">
    <property type="entry name" value="Hpt"/>
    <property type="match status" value="1"/>
</dbReference>
<dbReference type="GO" id="GO:0004672">
    <property type="term" value="F:protein kinase activity"/>
    <property type="evidence" value="ECO:0007669"/>
    <property type="project" value="UniProtKB-ARBA"/>
</dbReference>